<gene>
    <name evidence="2" type="ORF">GCM10010918_43000</name>
</gene>
<sequence>MLKKKLIIVALTLVLSLTGVTSAFAYEGWADTKATAYQLQAPILGVSSLLDSPYDTDWYSWTNNTGSPRSFSAKLVSPAGKVYGFSIIVPGDIPRYYYDSTPDGFIKVSTTLTIAPGATVYIQVRGNTFDQFSTTEPYNFTVLY</sequence>
<name>A0A917HJB1_9BACL</name>
<keyword evidence="3" id="KW-1185">Reference proteome</keyword>
<dbReference type="Proteomes" id="UP000600247">
    <property type="component" value="Unassembled WGS sequence"/>
</dbReference>
<dbReference type="RefSeq" id="WP_188891249.1">
    <property type="nucleotide sequence ID" value="NZ_BMHY01000009.1"/>
</dbReference>
<dbReference type="Gene3D" id="2.60.120.380">
    <property type="match status" value="1"/>
</dbReference>
<proteinExistence type="predicted"/>
<evidence type="ECO:0000313" key="3">
    <source>
        <dbReference type="Proteomes" id="UP000600247"/>
    </source>
</evidence>
<accession>A0A917HJB1</accession>
<protein>
    <submittedName>
        <fullName evidence="2">Uncharacterized protein</fullName>
    </submittedName>
</protein>
<evidence type="ECO:0000256" key="1">
    <source>
        <dbReference type="SAM" id="SignalP"/>
    </source>
</evidence>
<comment type="caution">
    <text evidence="2">The sequence shown here is derived from an EMBL/GenBank/DDBJ whole genome shotgun (WGS) entry which is preliminary data.</text>
</comment>
<dbReference type="AlphaFoldDB" id="A0A917HJB1"/>
<feature type="signal peptide" evidence="1">
    <location>
        <begin position="1"/>
        <end position="25"/>
    </location>
</feature>
<reference evidence="2 3" key="1">
    <citation type="journal article" date="2014" name="Int. J. Syst. Evol. Microbiol.">
        <title>Complete genome sequence of Corynebacterium casei LMG S-19264T (=DSM 44701T), isolated from a smear-ripened cheese.</title>
        <authorList>
            <consortium name="US DOE Joint Genome Institute (JGI-PGF)"/>
            <person name="Walter F."/>
            <person name="Albersmeier A."/>
            <person name="Kalinowski J."/>
            <person name="Ruckert C."/>
        </authorList>
    </citation>
    <scope>NUCLEOTIDE SEQUENCE [LARGE SCALE GENOMIC DNA]</scope>
    <source>
        <strain evidence="2 3">CGMCC 1.15286</strain>
    </source>
</reference>
<keyword evidence="1" id="KW-0732">Signal</keyword>
<evidence type="ECO:0000313" key="2">
    <source>
        <dbReference type="EMBL" id="GGG81187.1"/>
    </source>
</evidence>
<organism evidence="2 3">
    <name type="scientific">Paenibacillus radicis</name>
    <name type="common">ex Gao et al. 2016</name>
    <dbReference type="NCBI Taxonomy" id="1737354"/>
    <lineage>
        <taxon>Bacteria</taxon>
        <taxon>Bacillati</taxon>
        <taxon>Bacillota</taxon>
        <taxon>Bacilli</taxon>
        <taxon>Bacillales</taxon>
        <taxon>Paenibacillaceae</taxon>
        <taxon>Paenibacillus</taxon>
    </lineage>
</organism>
<feature type="chain" id="PRO_5037847686" evidence="1">
    <location>
        <begin position="26"/>
        <end position="144"/>
    </location>
</feature>
<dbReference type="EMBL" id="BMHY01000009">
    <property type="protein sequence ID" value="GGG81187.1"/>
    <property type="molecule type" value="Genomic_DNA"/>
</dbReference>